<keyword evidence="13" id="KW-1185">Reference proteome</keyword>
<sequence>MIFDSPMQAFLLDKEGGALELSYEELNNVDSTNKILWVHFDYSSNEAKEWITDKSGIDSVAIDALLTEETRPRTTVLGEALLIALRGVNLNPNSKPEDMISIRLFISPNLIISTRKRNLLSVGEIIDNLKKGSGVKSSSEFLVELTLRVTDRMDDVIDQIQERTDFLEEILIENFDAEFRSEILAIRRETIILKRYLSPQKDALIKLYNEKISWIDEYQRIELRETNDQLMRHIEELDTIRDKVILIQEELANSVSEQMNRKMYVLSIISAIFLPLTFLTGLLGINIGGIPGAKDDNAFLIFSFLLIIVVTIQFIIFKKKKWI</sequence>
<evidence type="ECO:0000256" key="1">
    <source>
        <dbReference type="ARBA" id="ARBA00004651"/>
    </source>
</evidence>
<dbReference type="SUPFAM" id="SSF143865">
    <property type="entry name" value="CorA soluble domain-like"/>
    <property type="match status" value="1"/>
</dbReference>
<dbReference type="GO" id="GO:0015095">
    <property type="term" value="F:magnesium ion transmembrane transporter activity"/>
    <property type="evidence" value="ECO:0007669"/>
    <property type="project" value="TreeGrafter"/>
</dbReference>
<comment type="subcellular location">
    <subcellularLocation>
        <location evidence="1">Cell membrane</location>
        <topology evidence="1">Multi-pass membrane protein</topology>
    </subcellularLocation>
</comment>
<keyword evidence="6 11" id="KW-0812">Transmembrane</keyword>
<dbReference type="Proteomes" id="UP000503313">
    <property type="component" value="Chromosome"/>
</dbReference>
<dbReference type="AlphaFoldDB" id="A0AAE7BG30"/>
<feature type="transmembrane region" description="Helical" evidence="11">
    <location>
        <begin position="263"/>
        <end position="285"/>
    </location>
</feature>
<evidence type="ECO:0000256" key="3">
    <source>
        <dbReference type="ARBA" id="ARBA00022448"/>
    </source>
</evidence>
<keyword evidence="5" id="KW-0997">Cell inner membrane</keyword>
<dbReference type="GO" id="GO:0005886">
    <property type="term" value="C:plasma membrane"/>
    <property type="evidence" value="ECO:0007669"/>
    <property type="project" value="UniProtKB-SubCell"/>
</dbReference>
<evidence type="ECO:0000256" key="6">
    <source>
        <dbReference type="ARBA" id="ARBA00022692"/>
    </source>
</evidence>
<evidence type="ECO:0000256" key="8">
    <source>
        <dbReference type="ARBA" id="ARBA00022989"/>
    </source>
</evidence>
<keyword evidence="10 11" id="KW-0472">Membrane</keyword>
<keyword evidence="4" id="KW-1003">Cell membrane</keyword>
<dbReference type="InterPro" id="IPR045861">
    <property type="entry name" value="CorA_cytoplasmic_dom"/>
</dbReference>
<dbReference type="EMBL" id="CP053835">
    <property type="protein sequence ID" value="QKF78880.1"/>
    <property type="molecule type" value="Genomic_DNA"/>
</dbReference>
<dbReference type="CDD" id="cd12833">
    <property type="entry name" value="ZntB-like_1"/>
    <property type="match status" value="1"/>
</dbReference>
<organism evidence="12 13">
    <name type="scientific">Arcobacter defluvii</name>
    <dbReference type="NCBI Taxonomy" id="873191"/>
    <lineage>
        <taxon>Bacteria</taxon>
        <taxon>Pseudomonadati</taxon>
        <taxon>Campylobacterota</taxon>
        <taxon>Epsilonproteobacteria</taxon>
        <taxon>Campylobacterales</taxon>
        <taxon>Arcobacteraceae</taxon>
        <taxon>Arcobacter</taxon>
    </lineage>
</organism>
<dbReference type="KEGG" id="adz:ADFLV_2915"/>
<dbReference type="Gene3D" id="3.30.460.20">
    <property type="entry name" value="CorA soluble domain-like"/>
    <property type="match status" value="1"/>
</dbReference>
<dbReference type="RefSeq" id="WP_014475464.1">
    <property type="nucleotide sequence ID" value="NZ_CP053835.1"/>
</dbReference>
<comment type="similarity">
    <text evidence="2">Belongs to the CorA metal ion transporter (MIT) (TC 1.A.35) family.</text>
</comment>
<dbReference type="Pfam" id="PF01544">
    <property type="entry name" value="CorA"/>
    <property type="match status" value="1"/>
</dbReference>
<accession>A0AAE7BG30</accession>
<keyword evidence="3" id="KW-0813">Transport</keyword>
<evidence type="ECO:0000313" key="12">
    <source>
        <dbReference type="EMBL" id="QKF78880.1"/>
    </source>
</evidence>
<evidence type="ECO:0000256" key="9">
    <source>
        <dbReference type="ARBA" id="ARBA00023065"/>
    </source>
</evidence>
<evidence type="ECO:0000256" key="10">
    <source>
        <dbReference type="ARBA" id="ARBA00023136"/>
    </source>
</evidence>
<feature type="transmembrane region" description="Helical" evidence="11">
    <location>
        <begin position="297"/>
        <end position="317"/>
    </location>
</feature>
<gene>
    <name evidence="12" type="ORF">ADFLV_2915</name>
</gene>
<dbReference type="SUPFAM" id="SSF144083">
    <property type="entry name" value="Magnesium transport protein CorA, transmembrane region"/>
    <property type="match status" value="1"/>
</dbReference>
<dbReference type="GO" id="GO:0050897">
    <property type="term" value="F:cobalt ion binding"/>
    <property type="evidence" value="ECO:0007669"/>
    <property type="project" value="TreeGrafter"/>
</dbReference>
<evidence type="ECO:0000256" key="11">
    <source>
        <dbReference type="SAM" id="Phobius"/>
    </source>
</evidence>
<protein>
    <submittedName>
        <fullName evidence="12">Zinc transporter (EcCorA_ZntB-like family)</fullName>
    </submittedName>
</protein>
<dbReference type="InterPro" id="IPR002523">
    <property type="entry name" value="MgTranspt_CorA/ZnTranspt_ZntB"/>
</dbReference>
<reference evidence="12 13" key="1">
    <citation type="submission" date="2020-05" db="EMBL/GenBank/DDBJ databases">
        <title>Complete genome sequencing of Campylobacter and Arcobacter type strains.</title>
        <authorList>
            <person name="Miller W.G."/>
            <person name="Yee E."/>
        </authorList>
    </citation>
    <scope>NUCLEOTIDE SEQUENCE [LARGE SCALE GENOMIC DNA]</scope>
    <source>
        <strain evidence="12 13">LMG 25694</strain>
    </source>
</reference>
<keyword evidence="8 11" id="KW-1133">Transmembrane helix</keyword>
<evidence type="ECO:0000256" key="4">
    <source>
        <dbReference type="ARBA" id="ARBA00022475"/>
    </source>
</evidence>
<evidence type="ECO:0000256" key="7">
    <source>
        <dbReference type="ARBA" id="ARBA00022833"/>
    </source>
</evidence>
<name>A0AAE7BG30_9BACT</name>
<dbReference type="PANTHER" id="PTHR46494:SF3">
    <property type="entry name" value="ZINC TRANSPORT PROTEIN ZNTB"/>
    <property type="match status" value="1"/>
</dbReference>
<dbReference type="InterPro" id="IPR045863">
    <property type="entry name" value="CorA_TM1_TM2"/>
</dbReference>
<dbReference type="GO" id="GO:0000287">
    <property type="term" value="F:magnesium ion binding"/>
    <property type="evidence" value="ECO:0007669"/>
    <property type="project" value="TreeGrafter"/>
</dbReference>
<keyword evidence="7" id="KW-0862">Zinc</keyword>
<keyword evidence="9" id="KW-0406">Ion transport</keyword>
<proteinExistence type="inferred from homology"/>
<evidence type="ECO:0000256" key="2">
    <source>
        <dbReference type="ARBA" id="ARBA00009765"/>
    </source>
</evidence>
<evidence type="ECO:0000256" key="5">
    <source>
        <dbReference type="ARBA" id="ARBA00022519"/>
    </source>
</evidence>
<evidence type="ECO:0000313" key="13">
    <source>
        <dbReference type="Proteomes" id="UP000503313"/>
    </source>
</evidence>
<dbReference type="GO" id="GO:0015087">
    <property type="term" value="F:cobalt ion transmembrane transporter activity"/>
    <property type="evidence" value="ECO:0007669"/>
    <property type="project" value="TreeGrafter"/>
</dbReference>
<dbReference type="PANTHER" id="PTHR46494">
    <property type="entry name" value="CORA FAMILY METAL ION TRANSPORTER (EUROFUNG)"/>
    <property type="match status" value="1"/>
</dbReference>
<dbReference type="Gene3D" id="1.20.58.340">
    <property type="entry name" value="Magnesium transport protein CorA, transmembrane region"/>
    <property type="match status" value="2"/>
</dbReference>